<dbReference type="Gene3D" id="3.40.960.10">
    <property type="entry name" value="VSR Endonuclease"/>
    <property type="match status" value="1"/>
</dbReference>
<evidence type="ECO:0000313" key="2">
    <source>
        <dbReference type="Proteomes" id="UP000778864"/>
    </source>
</evidence>
<evidence type="ECO:0000313" key="1">
    <source>
        <dbReference type="EMBL" id="MBS4894063.1"/>
    </source>
</evidence>
<dbReference type="EMBL" id="JAGZMU010000008">
    <property type="protein sequence ID" value="MBS4894063.1"/>
    <property type="molecule type" value="Genomic_DNA"/>
</dbReference>
<organism evidence="1 2">
    <name type="scientific">Veillonella parvula</name>
    <name type="common">Staphylococcus parvulus</name>
    <dbReference type="NCBI Taxonomy" id="29466"/>
    <lineage>
        <taxon>Bacteria</taxon>
        <taxon>Bacillati</taxon>
        <taxon>Bacillota</taxon>
        <taxon>Negativicutes</taxon>
        <taxon>Veillonellales</taxon>
        <taxon>Veillonellaceae</taxon>
        <taxon>Veillonella</taxon>
    </lineage>
</organism>
<dbReference type="AlphaFoldDB" id="A0A942WSL3"/>
<evidence type="ECO:0008006" key="3">
    <source>
        <dbReference type="Google" id="ProtNLM"/>
    </source>
</evidence>
<reference evidence="1" key="1">
    <citation type="submission" date="2021-02" db="EMBL/GenBank/DDBJ databases">
        <title>Infant gut strain persistence is associated with maternal origin, phylogeny, and functional potential including surface adhesion and iron acquisition.</title>
        <authorList>
            <person name="Lou Y.C."/>
        </authorList>
    </citation>
    <scope>NUCLEOTIDE SEQUENCE</scope>
    <source>
        <strain evidence="1">L3_108_031G1_dasL3_108_031G1_concoct_20</strain>
    </source>
</reference>
<comment type="caution">
    <text evidence="1">The sequence shown here is derived from an EMBL/GenBank/DDBJ whole genome shotgun (WGS) entry which is preliminary data.</text>
</comment>
<protein>
    <recommendedName>
        <fullName evidence="3">DUF559 domain-containing protein</fullName>
    </recommendedName>
</protein>
<gene>
    <name evidence="1" type="ORF">KHZ90_09870</name>
</gene>
<accession>A0A942WSL3</accession>
<dbReference type="RefSeq" id="WP_278468547.1">
    <property type="nucleotide sequence ID" value="NZ_JAGZMU010000008.1"/>
</dbReference>
<proteinExistence type="predicted"/>
<dbReference type="Proteomes" id="UP000778864">
    <property type="component" value="Unassembled WGS sequence"/>
</dbReference>
<sequence>MGSKEYSKDLIVDWNKFKSNAKGKMLERAKQGYIEFCGMLNEVDFKLVSDYVNSQEKVELTYIRNDSIRINMMPNSFKTQTYKSIISFKAKLKENNDEFIKFIGSTNRGSLMVRIKTFDGGKINLDITAYSRFVKARQDFYDKLKEVNGYTTDFYMRKDVKMNLYIDDVKLNLMTSNDFKRCTYKVIINFKKQLKENNDTFVKFTNITNSGNLMAKIKTLNNGEIDIDVGAYCKFTEGRRSTYGYCKEKGYKILSPYIGALDKMLIDFNCGHNPHWIIPSVLKNGISCPVCNESKGEKTIRLYLENNNIKFKQEYVFADCKHKYTLPFDFYIPNYNLCIEFDGIQHFEVREHFGGNKEFKNTQIRDEIKNKYCKDNNINLLRIPYWKLDNIENILDEEFDRLRKLNNELKEII</sequence>
<name>A0A942WSL3_VEIPA</name>